<name>A0A9P5XR89_9AGAR</name>
<protein>
    <submittedName>
        <fullName evidence="2">Uncharacterized protein</fullName>
    </submittedName>
</protein>
<gene>
    <name evidence="2" type="ORF">BDZ94DRAFT_1316239</name>
</gene>
<sequence>MPPRQKSSPKKTSPKKSGAKGTPSPQKRRAPKSSAFIADSEGDLDILSGEESDFIVPDNEKEHSESDFHAYSSDDRISESNNSSSENEEPEFATPPLRIQGSQSQQAAAQSPVEKRGKKRAGKDMIESGDEDVFVHSSTAKPQKRPRTYFPKNRAYVEIRSSYVKGPL</sequence>
<feature type="compositionally biased region" description="Acidic residues" evidence="1">
    <location>
        <begin position="40"/>
        <end position="53"/>
    </location>
</feature>
<feature type="region of interest" description="Disordered" evidence="1">
    <location>
        <begin position="1"/>
        <end position="147"/>
    </location>
</feature>
<feature type="compositionally biased region" description="Basic residues" evidence="1">
    <location>
        <begin position="7"/>
        <end position="18"/>
    </location>
</feature>
<feature type="compositionally biased region" description="Basic and acidic residues" evidence="1">
    <location>
        <begin position="58"/>
        <end position="78"/>
    </location>
</feature>
<comment type="caution">
    <text evidence="2">The sequence shown here is derived from an EMBL/GenBank/DDBJ whole genome shotgun (WGS) entry which is preliminary data.</text>
</comment>
<evidence type="ECO:0000313" key="3">
    <source>
        <dbReference type="Proteomes" id="UP000807353"/>
    </source>
</evidence>
<keyword evidence="3" id="KW-1185">Reference proteome</keyword>
<proteinExistence type="predicted"/>
<dbReference type="Proteomes" id="UP000807353">
    <property type="component" value="Unassembled WGS sequence"/>
</dbReference>
<dbReference type="AlphaFoldDB" id="A0A9P5XR89"/>
<evidence type="ECO:0000256" key="1">
    <source>
        <dbReference type="SAM" id="MobiDB-lite"/>
    </source>
</evidence>
<dbReference type="EMBL" id="MU150682">
    <property type="protein sequence ID" value="KAF9455430.1"/>
    <property type="molecule type" value="Genomic_DNA"/>
</dbReference>
<reference evidence="2" key="1">
    <citation type="submission" date="2020-11" db="EMBL/GenBank/DDBJ databases">
        <authorList>
            <consortium name="DOE Joint Genome Institute"/>
            <person name="Ahrendt S."/>
            <person name="Riley R."/>
            <person name="Andreopoulos W."/>
            <person name="Labutti K."/>
            <person name="Pangilinan J."/>
            <person name="Ruiz-Duenas F.J."/>
            <person name="Barrasa J.M."/>
            <person name="Sanchez-Garcia M."/>
            <person name="Camarero S."/>
            <person name="Miyauchi S."/>
            <person name="Serrano A."/>
            <person name="Linde D."/>
            <person name="Babiker R."/>
            <person name="Drula E."/>
            <person name="Ayuso-Fernandez I."/>
            <person name="Pacheco R."/>
            <person name="Padilla G."/>
            <person name="Ferreira P."/>
            <person name="Barriuso J."/>
            <person name="Kellner H."/>
            <person name="Castanera R."/>
            <person name="Alfaro M."/>
            <person name="Ramirez L."/>
            <person name="Pisabarro A.G."/>
            <person name="Kuo A."/>
            <person name="Tritt A."/>
            <person name="Lipzen A."/>
            <person name="He G."/>
            <person name="Yan M."/>
            <person name="Ng V."/>
            <person name="Cullen D."/>
            <person name="Martin F."/>
            <person name="Rosso M.-N."/>
            <person name="Henrissat B."/>
            <person name="Hibbett D."/>
            <person name="Martinez A.T."/>
            <person name="Grigoriev I.V."/>
        </authorList>
    </citation>
    <scope>NUCLEOTIDE SEQUENCE</scope>
    <source>
        <strain evidence="2">CBS 247.69</strain>
    </source>
</reference>
<organism evidence="2 3">
    <name type="scientific">Collybia nuda</name>
    <dbReference type="NCBI Taxonomy" id="64659"/>
    <lineage>
        <taxon>Eukaryota</taxon>
        <taxon>Fungi</taxon>
        <taxon>Dikarya</taxon>
        <taxon>Basidiomycota</taxon>
        <taxon>Agaricomycotina</taxon>
        <taxon>Agaricomycetes</taxon>
        <taxon>Agaricomycetidae</taxon>
        <taxon>Agaricales</taxon>
        <taxon>Tricholomatineae</taxon>
        <taxon>Clitocybaceae</taxon>
        <taxon>Collybia</taxon>
    </lineage>
</organism>
<feature type="compositionally biased region" description="Low complexity" evidence="1">
    <location>
        <begin position="102"/>
        <end position="111"/>
    </location>
</feature>
<accession>A0A9P5XR89</accession>
<evidence type="ECO:0000313" key="2">
    <source>
        <dbReference type="EMBL" id="KAF9455430.1"/>
    </source>
</evidence>